<dbReference type="PANTHER" id="PTHR10621:SF0">
    <property type="entry name" value="UV EXCISION REPAIR PROTEIN RAD23"/>
    <property type="match status" value="1"/>
</dbReference>
<reference evidence="5 6" key="1">
    <citation type="submission" date="2019-03" db="EMBL/GenBank/DDBJ databases">
        <title>Single cell metagenomics reveals metabolic interactions within the superorganism composed of flagellate Streblomastix strix and complex community of Bacteroidetes bacteria on its surface.</title>
        <authorList>
            <person name="Treitli S.C."/>
            <person name="Kolisko M."/>
            <person name="Husnik F."/>
            <person name="Keeling P."/>
            <person name="Hampl V."/>
        </authorList>
    </citation>
    <scope>NUCLEOTIDE SEQUENCE [LARGE SCALE GENOMIC DNA]</scope>
    <source>
        <strain evidence="5">ST1C</strain>
    </source>
</reference>
<feature type="region of interest" description="Disordered" evidence="2">
    <location>
        <begin position="191"/>
        <end position="228"/>
    </location>
</feature>
<dbReference type="GO" id="GO:0043130">
    <property type="term" value="F:ubiquitin binding"/>
    <property type="evidence" value="ECO:0007669"/>
    <property type="project" value="UniProtKB-UniRule"/>
</dbReference>
<proteinExistence type="inferred from homology"/>
<dbReference type="PRINTS" id="PR01839">
    <property type="entry name" value="RAD23PROTEIN"/>
</dbReference>
<dbReference type="Gene3D" id="1.10.8.10">
    <property type="entry name" value="DNA helicase RuvA subunit, C-terminal domain"/>
    <property type="match status" value="2"/>
</dbReference>
<dbReference type="Pfam" id="PF00627">
    <property type="entry name" value="UBA"/>
    <property type="match status" value="1"/>
</dbReference>
<dbReference type="InterPro" id="IPR036353">
    <property type="entry name" value="XPC-bd_sf"/>
</dbReference>
<feature type="region of interest" description="Disordered" evidence="2">
    <location>
        <begin position="293"/>
        <end position="330"/>
    </location>
</feature>
<comment type="similarity">
    <text evidence="1">Belongs to the RAD23 family.</text>
</comment>
<dbReference type="Pfam" id="PF09280">
    <property type="entry name" value="XPC-binding"/>
    <property type="match status" value="1"/>
</dbReference>
<feature type="domain" description="UBA" evidence="3">
    <location>
        <begin position="145"/>
        <end position="184"/>
    </location>
</feature>
<dbReference type="GO" id="GO:0043161">
    <property type="term" value="P:proteasome-mediated ubiquitin-dependent protein catabolic process"/>
    <property type="evidence" value="ECO:0007669"/>
    <property type="project" value="UniProtKB-UniRule"/>
</dbReference>
<evidence type="ECO:0000259" key="4">
    <source>
        <dbReference type="PROSITE" id="PS50053"/>
    </source>
</evidence>
<dbReference type="GO" id="GO:0005829">
    <property type="term" value="C:cytosol"/>
    <property type="evidence" value="ECO:0007669"/>
    <property type="project" value="TreeGrafter"/>
</dbReference>
<dbReference type="SMART" id="SM00213">
    <property type="entry name" value="UBQ"/>
    <property type="match status" value="1"/>
</dbReference>
<feature type="compositionally biased region" description="Acidic residues" evidence="2">
    <location>
        <begin position="204"/>
        <end position="223"/>
    </location>
</feature>
<evidence type="ECO:0000259" key="3">
    <source>
        <dbReference type="PROSITE" id="PS50030"/>
    </source>
</evidence>
<dbReference type="GO" id="GO:0003684">
    <property type="term" value="F:damaged DNA binding"/>
    <property type="evidence" value="ECO:0007669"/>
    <property type="project" value="UniProtKB-UniRule"/>
</dbReference>
<feature type="compositionally biased region" description="Acidic residues" evidence="2">
    <location>
        <begin position="313"/>
        <end position="328"/>
    </location>
</feature>
<dbReference type="SMART" id="SM00165">
    <property type="entry name" value="UBA"/>
    <property type="match status" value="2"/>
</dbReference>
<protein>
    <recommendedName>
        <fullName evidence="1">UV excision repair protein RAD23</fullName>
    </recommendedName>
</protein>
<evidence type="ECO:0000313" key="6">
    <source>
        <dbReference type="Proteomes" id="UP000324800"/>
    </source>
</evidence>
<dbReference type="EMBL" id="SNRW01010015">
    <property type="protein sequence ID" value="KAA6377148.1"/>
    <property type="molecule type" value="Genomic_DNA"/>
</dbReference>
<dbReference type="InterPro" id="IPR000626">
    <property type="entry name" value="Ubiquitin-like_dom"/>
</dbReference>
<dbReference type="GO" id="GO:0031593">
    <property type="term" value="F:polyubiquitin modification-dependent protein binding"/>
    <property type="evidence" value="ECO:0007669"/>
    <property type="project" value="UniProtKB-UniRule"/>
</dbReference>
<dbReference type="GO" id="GO:0070628">
    <property type="term" value="F:proteasome binding"/>
    <property type="evidence" value="ECO:0007669"/>
    <property type="project" value="TreeGrafter"/>
</dbReference>
<name>A0A5J4V358_9EUKA</name>
<feature type="compositionally biased region" description="Polar residues" evidence="2">
    <location>
        <begin position="96"/>
        <end position="112"/>
    </location>
</feature>
<keyword evidence="1" id="KW-0963">Cytoplasm</keyword>
<dbReference type="SUPFAM" id="SSF46934">
    <property type="entry name" value="UBA-like"/>
    <property type="match status" value="2"/>
</dbReference>
<dbReference type="Pfam" id="PF00240">
    <property type="entry name" value="ubiquitin"/>
    <property type="match status" value="1"/>
</dbReference>
<dbReference type="AlphaFoldDB" id="A0A5J4V358"/>
<dbReference type="PANTHER" id="PTHR10621">
    <property type="entry name" value="UV EXCISION REPAIR PROTEIN RAD23"/>
    <property type="match status" value="1"/>
</dbReference>
<keyword evidence="1" id="KW-0539">Nucleus</keyword>
<dbReference type="Gene3D" id="3.10.20.90">
    <property type="entry name" value="Phosphatidylinositol 3-kinase Catalytic Subunit, Chain A, domain 1"/>
    <property type="match status" value="1"/>
</dbReference>
<accession>A0A5J4V358</accession>
<gene>
    <name evidence="5" type="ORF">EZS28_027325</name>
</gene>
<dbReference type="Proteomes" id="UP000324800">
    <property type="component" value="Unassembled WGS sequence"/>
</dbReference>
<dbReference type="GO" id="GO:0006289">
    <property type="term" value="P:nucleotide-excision repair"/>
    <property type="evidence" value="ECO:0007669"/>
    <property type="project" value="UniProtKB-UniRule"/>
</dbReference>
<dbReference type="OrthoDB" id="428577at2759"/>
<dbReference type="InterPro" id="IPR015940">
    <property type="entry name" value="UBA"/>
</dbReference>
<keyword evidence="1" id="KW-0227">DNA damage</keyword>
<dbReference type="SUPFAM" id="SSF54236">
    <property type="entry name" value="Ubiquitin-like"/>
    <property type="match status" value="1"/>
</dbReference>
<keyword evidence="1" id="KW-0234">DNA repair</keyword>
<evidence type="ECO:0000256" key="1">
    <source>
        <dbReference type="RuleBase" id="RU367049"/>
    </source>
</evidence>
<evidence type="ECO:0000256" key="2">
    <source>
        <dbReference type="SAM" id="MobiDB-lite"/>
    </source>
</evidence>
<dbReference type="PROSITE" id="PS50053">
    <property type="entry name" value="UBIQUITIN_2"/>
    <property type="match status" value="1"/>
</dbReference>
<sequence length="387" mass="42353">MKVFLKSLRGTQVELQLEPTDTINEIKQQLSEQGHNANLLSFVFAGTQLKDGQSLLDAKIVEGSTVIFFEKKKKANVGEQGQQTNIPLNMTYENNHTQQPQASTADQGQQPGKVTLPAPPPQTQVVPTGAPVPIQAPPAGADPIATGERIQELLAMGFDQVQSTEALRAANGDMNLAVHFLINGIDEQPPAAQHGGVVDAYNGDFDDNSDDDDDESSSNDDNEPIQGAGQPQDLALIEQLRVHPQLPQLQELLRQNPNSIQLIIQQLGQTQPYLQQAIQRNPRAFFRIINGEGQPQAHPKAHGQFLPGMAIDRDDDNYGDDEDDDDDQETNHAISTQIQQQLNEADEANIASIVEMTGVEKIMATQAYLACDKNTEAAINFLFDQQQ</sequence>
<dbReference type="GO" id="GO:0005654">
    <property type="term" value="C:nucleoplasm"/>
    <property type="evidence" value="ECO:0007669"/>
    <property type="project" value="TreeGrafter"/>
</dbReference>
<dbReference type="InterPro" id="IPR015360">
    <property type="entry name" value="XPC-bd"/>
</dbReference>
<dbReference type="InterPro" id="IPR009060">
    <property type="entry name" value="UBA-like_sf"/>
</dbReference>
<comment type="function">
    <text evidence="1">Multiubiquitin chain receptor involved in modulation of proteasomal degradation. Involved in nucleotide excision repair.</text>
</comment>
<feature type="region of interest" description="Disordered" evidence="2">
    <location>
        <begin position="96"/>
        <end position="119"/>
    </location>
</feature>
<dbReference type="InterPro" id="IPR029071">
    <property type="entry name" value="Ubiquitin-like_domsf"/>
</dbReference>
<dbReference type="SUPFAM" id="SSF101238">
    <property type="entry name" value="XPC-binding domain"/>
    <property type="match status" value="1"/>
</dbReference>
<comment type="caution">
    <text evidence="5">The sequence shown here is derived from an EMBL/GenBank/DDBJ whole genome shotgun (WGS) entry which is preliminary data.</text>
</comment>
<feature type="domain" description="Ubiquitin-like" evidence="4">
    <location>
        <begin position="1"/>
        <end position="75"/>
    </location>
</feature>
<organism evidence="5 6">
    <name type="scientific">Streblomastix strix</name>
    <dbReference type="NCBI Taxonomy" id="222440"/>
    <lineage>
        <taxon>Eukaryota</taxon>
        <taxon>Metamonada</taxon>
        <taxon>Preaxostyla</taxon>
        <taxon>Oxymonadida</taxon>
        <taxon>Streblomastigidae</taxon>
        <taxon>Streblomastix</taxon>
    </lineage>
</organism>
<comment type="subcellular location">
    <subcellularLocation>
        <location evidence="1">Nucleus</location>
    </subcellularLocation>
    <subcellularLocation>
        <location evidence="1">Cytoplasm</location>
    </subcellularLocation>
</comment>
<dbReference type="CDD" id="cd14281">
    <property type="entry name" value="UBA2_Rad23_like"/>
    <property type="match status" value="1"/>
</dbReference>
<dbReference type="Gene3D" id="1.10.10.540">
    <property type="entry name" value="XPC-binding domain"/>
    <property type="match status" value="1"/>
</dbReference>
<evidence type="ECO:0000313" key="5">
    <source>
        <dbReference type="EMBL" id="KAA6377148.1"/>
    </source>
</evidence>
<feature type="domain" description="UBA" evidence="3">
    <location>
        <begin position="344"/>
        <end position="385"/>
    </location>
</feature>
<dbReference type="PROSITE" id="PS50030">
    <property type="entry name" value="UBA"/>
    <property type="match status" value="2"/>
</dbReference>
<dbReference type="InterPro" id="IPR004806">
    <property type="entry name" value="Rad23"/>
</dbReference>